<evidence type="ECO:0000313" key="3">
    <source>
        <dbReference type="Proteomes" id="UP000275267"/>
    </source>
</evidence>
<dbReference type="InterPro" id="IPR055312">
    <property type="entry name" value="FBL15-like"/>
</dbReference>
<gene>
    <name evidence="2" type="ORF">C2845_PM06G28930</name>
</gene>
<dbReference type="OrthoDB" id="694478at2759"/>
<protein>
    <submittedName>
        <fullName evidence="2">Uncharacterized protein</fullName>
    </submittedName>
</protein>
<comment type="caution">
    <text evidence="2">The sequence shown here is derived from an EMBL/GenBank/DDBJ whole genome shotgun (WGS) entry which is preliminary data.</text>
</comment>
<dbReference type="Proteomes" id="UP000275267">
    <property type="component" value="Unassembled WGS sequence"/>
</dbReference>
<dbReference type="AlphaFoldDB" id="A0A3L6R8M6"/>
<evidence type="ECO:0000313" key="2">
    <source>
        <dbReference type="EMBL" id="RLM98725.1"/>
    </source>
</evidence>
<dbReference type="EMBL" id="PQIB02000009">
    <property type="protein sequence ID" value="RLM98725.1"/>
    <property type="molecule type" value="Genomic_DNA"/>
</dbReference>
<keyword evidence="3" id="KW-1185">Reference proteome</keyword>
<dbReference type="PANTHER" id="PTHR34709:SF79">
    <property type="entry name" value="F-BOX DOMAIN-CONTAINING PROTEIN"/>
    <property type="match status" value="1"/>
</dbReference>
<dbReference type="STRING" id="4540.A0A3L6R8M6"/>
<sequence length="182" mass="19588">MSKEDDGTEALPERAGPTSGSATPGGHVVEAFRLRLPRRPSKHSRIRRILDGLPPYDADDPAVVLRGYGRMASITMHLSSYRILLPAAAAGDDAKYEALTDLDLSGAAFDEDAPGGGGRTLGGFVSSCCPRLRKLDICFPKGLPQLVIRSETLEELRFSQADGLRTLDVAAPSLRVRISSHY</sequence>
<dbReference type="PANTHER" id="PTHR34709">
    <property type="entry name" value="OS10G0396666 PROTEIN"/>
    <property type="match status" value="1"/>
</dbReference>
<name>A0A3L6R8M6_PANMI</name>
<reference evidence="3" key="1">
    <citation type="journal article" date="2019" name="Nat. Commun.">
        <title>The genome of broomcorn millet.</title>
        <authorList>
            <person name="Zou C."/>
            <person name="Miki D."/>
            <person name="Li D."/>
            <person name="Tang Q."/>
            <person name="Xiao L."/>
            <person name="Rajput S."/>
            <person name="Deng P."/>
            <person name="Jia W."/>
            <person name="Huang R."/>
            <person name="Zhang M."/>
            <person name="Sun Y."/>
            <person name="Hu J."/>
            <person name="Fu X."/>
            <person name="Schnable P.S."/>
            <person name="Li F."/>
            <person name="Zhang H."/>
            <person name="Feng B."/>
            <person name="Zhu X."/>
            <person name="Liu R."/>
            <person name="Schnable J.C."/>
            <person name="Zhu J.-K."/>
            <person name="Zhang H."/>
        </authorList>
    </citation>
    <scope>NUCLEOTIDE SEQUENCE [LARGE SCALE GENOMIC DNA]</scope>
</reference>
<accession>A0A3L6R8M6</accession>
<proteinExistence type="predicted"/>
<organism evidence="2 3">
    <name type="scientific">Panicum miliaceum</name>
    <name type="common">Proso millet</name>
    <name type="synonym">Broomcorn millet</name>
    <dbReference type="NCBI Taxonomy" id="4540"/>
    <lineage>
        <taxon>Eukaryota</taxon>
        <taxon>Viridiplantae</taxon>
        <taxon>Streptophyta</taxon>
        <taxon>Embryophyta</taxon>
        <taxon>Tracheophyta</taxon>
        <taxon>Spermatophyta</taxon>
        <taxon>Magnoliopsida</taxon>
        <taxon>Liliopsida</taxon>
        <taxon>Poales</taxon>
        <taxon>Poaceae</taxon>
        <taxon>PACMAD clade</taxon>
        <taxon>Panicoideae</taxon>
        <taxon>Panicodae</taxon>
        <taxon>Paniceae</taxon>
        <taxon>Panicinae</taxon>
        <taxon>Panicum</taxon>
        <taxon>Panicum sect. Panicum</taxon>
    </lineage>
</organism>
<evidence type="ECO:0000256" key="1">
    <source>
        <dbReference type="SAM" id="MobiDB-lite"/>
    </source>
</evidence>
<feature type="region of interest" description="Disordered" evidence="1">
    <location>
        <begin position="1"/>
        <end position="26"/>
    </location>
</feature>